<evidence type="ECO:0000313" key="1">
    <source>
        <dbReference type="EMBL" id="CAG6651841.1"/>
    </source>
</evidence>
<dbReference type="AlphaFoldDB" id="A0A8D8RKC1"/>
<proteinExistence type="predicted"/>
<organism evidence="1">
    <name type="scientific">Cacopsylla melanoneura</name>
    <dbReference type="NCBI Taxonomy" id="428564"/>
    <lineage>
        <taxon>Eukaryota</taxon>
        <taxon>Metazoa</taxon>
        <taxon>Ecdysozoa</taxon>
        <taxon>Arthropoda</taxon>
        <taxon>Hexapoda</taxon>
        <taxon>Insecta</taxon>
        <taxon>Pterygota</taxon>
        <taxon>Neoptera</taxon>
        <taxon>Paraneoptera</taxon>
        <taxon>Hemiptera</taxon>
        <taxon>Sternorrhyncha</taxon>
        <taxon>Psylloidea</taxon>
        <taxon>Psyllidae</taxon>
        <taxon>Psyllinae</taxon>
        <taxon>Cacopsylla</taxon>
    </lineage>
</organism>
<reference evidence="1" key="1">
    <citation type="submission" date="2021-05" db="EMBL/GenBank/DDBJ databases">
        <authorList>
            <person name="Alioto T."/>
            <person name="Alioto T."/>
            <person name="Gomez Garrido J."/>
        </authorList>
    </citation>
    <scope>NUCLEOTIDE SEQUENCE</scope>
</reference>
<name>A0A8D8RKC1_9HEMI</name>
<sequence>MNNMNMHKRTLIDNKKLSRGYQSVTVTVPMRWEDRLVKCMERTWRRQAQNRQLLWKSCDLYQWGLIQRCDLHQWRLINQGIKVIDRFKFQVVGCSKSLLVEITPKI</sequence>
<protein>
    <submittedName>
        <fullName evidence="1">Uncharacterized protein</fullName>
    </submittedName>
</protein>
<dbReference type="EMBL" id="HBUF01169253">
    <property type="protein sequence ID" value="CAG6651841.1"/>
    <property type="molecule type" value="Transcribed_RNA"/>
</dbReference>
<accession>A0A8D8RKC1</accession>